<proteinExistence type="predicted"/>
<protein>
    <submittedName>
        <fullName evidence="1">Uncharacterized protein</fullName>
    </submittedName>
</protein>
<keyword evidence="2" id="KW-1185">Reference proteome</keyword>
<gene>
    <name evidence="1" type="ORF">QO002_005258</name>
</gene>
<sequence length="94" mass="10698">MATAVLLTFISIRHEIFRQSILGCLKTLRLMEPLALNDVVDCMRDIKGVPVCIFHLADKGHEFPLDNFVQIIGRTNEIVGHDVEFSLLKLLKYC</sequence>
<dbReference type="EMBL" id="JAUSVF010000003">
    <property type="protein sequence ID" value="MDQ0323052.1"/>
    <property type="molecule type" value="Genomic_DNA"/>
</dbReference>
<name>A0ABU0BXQ0_9HYPH</name>
<evidence type="ECO:0000313" key="1">
    <source>
        <dbReference type="EMBL" id="MDQ0323052.1"/>
    </source>
</evidence>
<dbReference type="Proteomes" id="UP001230207">
    <property type="component" value="Unassembled WGS sequence"/>
</dbReference>
<comment type="caution">
    <text evidence="1">The sequence shown here is derived from an EMBL/GenBank/DDBJ whole genome shotgun (WGS) entry which is preliminary data.</text>
</comment>
<accession>A0ABU0BXQ0</accession>
<organism evidence="1 2">
    <name type="scientific">Pararhizobium capsulatum DSM 1112</name>
    <dbReference type="NCBI Taxonomy" id="1121113"/>
    <lineage>
        <taxon>Bacteria</taxon>
        <taxon>Pseudomonadati</taxon>
        <taxon>Pseudomonadota</taxon>
        <taxon>Alphaproteobacteria</taxon>
        <taxon>Hyphomicrobiales</taxon>
        <taxon>Rhizobiaceae</taxon>
        <taxon>Rhizobium/Agrobacterium group</taxon>
        <taxon>Pararhizobium</taxon>
    </lineage>
</organism>
<reference evidence="1 2" key="1">
    <citation type="submission" date="2023-07" db="EMBL/GenBank/DDBJ databases">
        <title>Genomic Encyclopedia of Type Strains, Phase IV (KMG-IV): sequencing the most valuable type-strain genomes for metagenomic binning, comparative biology and taxonomic classification.</title>
        <authorList>
            <person name="Goeker M."/>
        </authorList>
    </citation>
    <scope>NUCLEOTIDE SEQUENCE [LARGE SCALE GENOMIC DNA]</scope>
    <source>
        <strain evidence="1 2">DSM 1112</strain>
    </source>
</reference>
<evidence type="ECO:0000313" key="2">
    <source>
        <dbReference type="Proteomes" id="UP001230207"/>
    </source>
</evidence>
<dbReference type="RefSeq" id="WP_307235346.1">
    <property type="nucleotide sequence ID" value="NZ_JAUSVF010000003.1"/>
</dbReference>